<name>A0A173RDK3_ANAHA</name>
<evidence type="ECO:0000313" key="1">
    <source>
        <dbReference type="EMBL" id="CUM76040.1"/>
    </source>
</evidence>
<evidence type="ECO:0000313" key="2">
    <source>
        <dbReference type="Proteomes" id="UP000095598"/>
    </source>
</evidence>
<protein>
    <submittedName>
        <fullName evidence="1">Uncharacterized protein</fullName>
    </submittedName>
</protein>
<reference evidence="1 2" key="1">
    <citation type="submission" date="2015-09" db="EMBL/GenBank/DDBJ databases">
        <authorList>
            <consortium name="Pathogen Informatics"/>
        </authorList>
    </citation>
    <scope>NUCLEOTIDE SEQUENCE [LARGE SCALE GENOMIC DNA]</scope>
    <source>
        <strain evidence="1 2">2789STDY5608868</strain>
    </source>
</reference>
<sequence length="100" mass="11568">MMKYKAIEQTVQAVQITPDIEMIAPDWFTKKMNTEEIMIDRAQCNGAISVIGCTIYFNVRKYKGSRLVARIGDYVVKDSVGRLNVVRKNDFDRLYKKEEA</sequence>
<accession>A0A173RDK3</accession>
<dbReference type="RefSeq" id="WP_055257729.1">
    <property type="nucleotide sequence ID" value="NZ_CYXT01000002.1"/>
</dbReference>
<dbReference type="EMBL" id="CYXT01000002">
    <property type="protein sequence ID" value="CUM76040.1"/>
    <property type="molecule type" value="Genomic_DNA"/>
</dbReference>
<dbReference type="Proteomes" id="UP000095598">
    <property type="component" value="Unassembled WGS sequence"/>
</dbReference>
<dbReference type="AlphaFoldDB" id="A0A173RDK3"/>
<organism evidence="1 2">
    <name type="scientific">Anaerostipes hadrus</name>
    <dbReference type="NCBI Taxonomy" id="649756"/>
    <lineage>
        <taxon>Bacteria</taxon>
        <taxon>Bacillati</taxon>
        <taxon>Bacillota</taxon>
        <taxon>Clostridia</taxon>
        <taxon>Lachnospirales</taxon>
        <taxon>Lachnospiraceae</taxon>
        <taxon>Anaerostipes</taxon>
    </lineage>
</organism>
<proteinExistence type="predicted"/>
<gene>
    <name evidence="1" type="ORF">ERS852425_00428</name>
</gene>